<evidence type="ECO:0000256" key="1">
    <source>
        <dbReference type="SAM" id="MobiDB-lite"/>
    </source>
</evidence>
<keyword evidence="4" id="KW-1185">Reference proteome</keyword>
<keyword evidence="2" id="KW-0732">Signal</keyword>
<accession>A0A178IGG9</accession>
<name>A0A178IGG9_9BACT</name>
<dbReference type="AlphaFoldDB" id="A0A178IGG9"/>
<feature type="region of interest" description="Disordered" evidence="1">
    <location>
        <begin position="26"/>
        <end position="54"/>
    </location>
</feature>
<dbReference type="RefSeq" id="WP_068770935.1">
    <property type="nucleotide sequence ID" value="NZ_CP109796.1"/>
</dbReference>
<gene>
    <name evidence="3" type="ORF">AW736_14760</name>
</gene>
<evidence type="ECO:0000313" key="3">
    <source>
        <dbReference type="EMBL" id="OAM89123.1"/>
    </source>
</evidence>
<reference evidence="3 4" key="1">
    <citation type="submission" date="2016-01" db="EMBL/GenBank/DDBJ databases">
        <title>High potential of lignocellulose degradation of a new Verrucomicrobia species.</title>
        <authorList>
            <person name="Wang Y."/>
            <person name="Shi Y."/>
            <person name="Qiu Z."/>
            <person name="Liu S."/>
            <person name="Yang H."/>
        </authorList>
    </citation>
    <scope>NUCLEOTIDE SEQUENCE [LARGE SCALE GENOMIC DNA]</scope>
    <source>
        <strain evidence="3 4">TSB47</strain>
    </source>
</reference>
<evidence type="ECO:0008006" key="5">
    <source>
        <dbReference type="Google" id="ProtNLM"/>
    </source>
</evidence>
<evidence type="ECO:0000256" key="2">
    <source>
        <dbReference type="SAM" id="SignalP"/>
    </source>
</evidence>
<dbReference type="Proteomes" id="UP000078486">
    <property type="component" value="Unassembled WGS sequence"/>
</dbReference>
<organism evidence="3 4">
    <name type="scientific">Termitidicoccus mucosus</name>
    <dbReference type="NCBI Taxonomy" id="1184151"/>
    <lineage>
        <taxon>Bacteria</taxon>
        <taxon>Pseudomonadati</taxon>
        <taxon>Verrucomicrobiota</taxon>
        <taxon>Opitutia</taxon>
        <taxon>Opitutales</taxon>
        <taxon>Opitutaceae</taxon>
        <taxon>Termitidicoccus</taxon>
    </lineage>
</organism>
<comment type="caution">
    <text evidence="3">The sequence shown here is derived from an EMBL/GenBank/DDBJ whole genome shotgun (WGS) entry which is preliminary data.</text>
</comment>
<protein>
    <recommendedName>
        <fullName evidence="5">Lipoprotein</fullName>
    </recommendedName>
</protein>
<dbReference type="EMBL" id="LRRQ01000104">
    <property type="protein sequence ID" value="OAM89123.1"/>
    <property type="molecule type" value="Genomic_DNA"/>
</dbReference>
<feature type="compositionally biased region" description="Pro residues" evidence="1">
    <location>
        <begin position="28"/>
        <end position="42"/>
    </location>
</feature>
<feature type="chain" id="PRO_5008088828" description="Lipoprotein" evidence="2">
    <location>
        <begin position="26"/>
        <end position="166"/>
    </location>
</feature>
<evidence type="ECO:0000313" key="4">
    <source>
        <dbReference type="Proteomes" id="UP000078486"/>
    </source>
</evidence>
<sequence length="166" mass="16991">MRTRSIHTLAIVVLAAATLVLSACSKNEPPPPPAASAPPPAPAGLAPSDSDKQTAIGRALDSARAIAGTQATAAQLQSLYAPQLDALKTGLAAAQPVMESKAAAVLPAAATSAYSQLKTLVPELGELVDSLKQYPSDAPTDLVQRLQTDFAKAQSLYAQVKPLLGK</sequence>
<proteinExistence type="predicted"/>
<feature type="signal peptide" evidence="2">
    <location>
        <begin position="1"/>
        <end position="25"/>
    </location>
</feature>
<dbReference type="PROSITE" id="PS51257">
    <property type="entry name" value="PROKAR_LIPOPROTEIN"/>
    <property type="match status" value="1"/>
</dbReference>